<dbReference type="GO" id="GO:0019693">
    <property type="term" value="P:ribose phosphate metabolic process"/>
    <property type="evidence" value="ECO:0007669"/>
    <property type="project" value="TreeGrafter"/>
</dbReference>
<dbReference type="CDD" id="cd18888">
    <property type="entry name" value="NUDIX_ADPRase_Nudt5"/>
    <property type="match status" value="1"/>
</dbReference>
<dbReference type="GeneID" id="66125969"/>
<gene>
    <name evidence="3" type="ORF">KL928_001918</name>
    <name evidence="4" type="ORF">KL940_004681</name>
</gene>
<dbReference type="AlphaFoldDB" id="A0AAN6DHG9"/>
<dbReference type="GO" id="GO:0005829">
    <property type="term" value="C:cytosol"/>
    <property type="evidence" value="ECO:0007669"/>
    <property type="project" value="TreeGrafter"/>
</dbReference>
<accession>A0AAN6DHG9</accession>
<dbReference type="Proteomes" id="UP001197328">
    <property type="component" value="Unassembled WGS sequence"/>
</dbReference>
<dbReference type="RefSeq" id="XP_043061195.1">
    <property type="nucleotide sequence ID" value="XM_043202336.1"/>
</dbReference>
<dbReference type="PANTHER" id="PTHR11839:SF1">
    <property type="entry name" value="ADP-SUGAR PYROPHOSPHATASE"/>
    <property type="match status" value="1"/>
</dbReference>
<protein>
    <recommendedName>
        <fullName evidence="2">Nudix hydrolase domain-containing protein</fullName>
    </recommendedName>
</protein>
<organism evidence="3 5">
    <name type="scientific">Pichia angusta</name>
    <name type="common">Yeast</name>
    <name type="synonym">Hansenula polymorpha</name>
    <dbReference type="NCBI Taxonomy" id="870730"/>
    <lineage>
        <taxon>Eukaryota</taxon>
        <taxon>Fungi</taxon>
        <taxon>Dikarya</taxon>
        <taxon>Ascomycota</taxon>
        <taxon>Saccharomycotina</taxon>
        <taxon>Pichiomycetes</taxon>
        <taxon>Pichiales</taxon>
        <taxon>Pichiaceae</taxon>
        <taxon>Ogataea</taxon>
    </lineage>
</organism>
<keyword evidence="6" id="KW-1185">Reference proteome</keyword>
<dbReference type="GO" id="GO:0006753">
    <property type="term" value="P:nucleoside phosphate metabolic process"/>
    <property type="evidence" value="ECO:0007669"/>
    <property type="project" value="TreeGrafter"/>
</dbReference>
<dbReference type="Gene3D" id="3.90.79.10">
    <property type="entry name" value="Nucleoside Triphosphate Pyrophosphohydrolase"/>
    <property type="match status" value="1"/>
</dbReference>
<evidence type="ECO:0000313" key="5">
    <source>
        <dbReference type="Proteomes" id="UP001196530"/>
    </source>
</evidence>
<dbReference type="InterPro" id="IPR020084">
    <property type="entry name" value="NUDIX_hydrolase_CS"/>
</dbReference>
<dbReference type="InterPro" id="IPR000086">
    <property type="entry name" value="NUDIX_hydrolase_dom"/>
</dbReference>
<dbReference type="EMBL" id="JAHLUX010000003">
    <property type="protein sequence ID" value="KAG7820481.1"/>
    <property type="molecule type" value="Genomic_DNA"/>
</dbReference>
<sequence length="209" mass="23062">MSNSSNLNAAKVTNVRPMANEDAKWLQLSKIDYVSPDGKARQWEMASRRTRPEGTSVDGVGIIAIIEKDSGPEVVLQKQFRPPVEGVCIEMPAGLVDPNESLQECAMRELKEETGYVGKVLTTGPLVFNDPGFCNTNTVIVTASIDMADPRNQNPQPELEENEFIEIFTLPLATFYESLENLGKQGYKLDARLQNIAMGLKLARLYGGK</sequence>
<evidence type="ECO:0000313" key="3">
    <source>
        <dbReference type="EMBL" id="KAG7820481.1"/>
    </source>
</evidence>
<dbReference type="EMBL" id="JAHLVD010000015">
    <property type="protein sequence ID" value="KAG7846094.1"/>
    <property type="molecule type" value="Genomic_DNA"/>
</dbReference>
<dbReference type="Pfam" id="PF00293">
    <property type="entry name" value="NUDIX"/>
    <property type="match status" value="1"/>
</dbReference>
<proteinExistence type="predicted"/>
<feature type="domain" description="Nudix hydrolase" evidence="2">
    <location>
        <begin position="55"/>
        <end position="193"/>
    </location>
</feature>
<dbReference type="PROSITE" id="PS00893">
    <property type="entry name" value="NUDIX_BOX"/>
    <property type="match status" value="1"/>
</dbReference>
<dbReference type="SUPFAM" id="SSF55811">
    <property type="entry name" value="Nudix"/>
    <property type="match status" value="1"/>
</dbReference>
<evidence type="ECO:0000256" key="1">
    <source>
        <dbReference type="ARBA" id="ARBA00022801"/>
    </source>
</evidence>
<dbReference type="InterPro" id="IPR015797">
    <property type="entry name" value="NUDIX_hydrolase-like_dom_sf"/>
</dbReference>
<evidence type="ECO:0000259" key="2">
    <source>
        <dbReference type="PROSITE" id="PS51462"/>
    </source>
</evidence>
<dbReference type="GO" id="GO:0005634">
    <property type="term" value="C:nucleus"/>
    <property type="evidence" value="ECO:0007669"/>
    <property type="project" value="TreeGrafter"/>
</dbReference>
<evidence type="ECO:0000313" key="4">
    <source>
        <dbReference type="EMBL" id="KAG7846094.1"/>
    </source>
</evidence>
<dbReference type="GO" id="GO:0047631">
    <property type="term" value="F:ADP-ribose diphosphatase activity"/>
    <property type="evidence" value="ECO:0007669"/>
    <property type="project" value="TreeGrafter"/>
</dbReference>
<reference evidence="3 6" key="1">
    <citation type="journal article" date="2021" name="G3 (Bethesda)">
        <title>Genomic diversity, chromosomal rearrangements, and interspecies hybridization in the ogataea polymorpha species complex.</title>
        <authorList>
            <person name="Hanson S.J."/>
            <person name="Cinneide E.O."/>
            <person name="Salzberg L.I."/>
            <person name="Wolfe K.H."/>
            <person name="McGowan J."/>
            <person name="Fitzpatrick D.A."/>
            <person name="Matlin K."/>
        </authorList>
    </citation>
    <scope>NUCLEOTIDE SEQUENCE</scope>
    <source>
        <strain evidence="4">51-138</strain>
        <strain evidence="3">61-244</strain>
    </source>
</reference>
<dbReference type="PROSITE" id="PS51462">
    <property type="entry name" value="NUDIX"/>
    <property type="match status" value="1"/>
</dbReference>
<dbReference type="Proteomes" id="UP001196530">
    <property type="component" value="Unassembled WGS sequence"/>
</dbReference>
<keyword evidence="1" id="KW-0378">Hydrolase</keyword>
<evidence type="ECO:0000313" key="6">
    <source>
        <dbReference type="Proteomes" id="UP001197328"/>
    </source>
</evidence>
<dbReference type="FunFam" id="3.90.79.10:FF:000016">
    <property type="entry name" value="ADP-sugar pyrophosphatase isoform X1"/>
    <property type="match status" value="1"/>
</dbReference>
<dbReference type="PANTHER" id="PTHR11839">
    <property type="entry name" value="UDP/ADP-SUGAR PYROPHOSPHATASE"/>
    <property type="match status" value="1"/>
</dbReference>
<comment type="caution">
    <text evidence="3">The sequence shown here is derived from an EMBL/GenBank/DDBJ whole genome shotgun (WGS) entry which is preliminary data.</text>
</comment>
<name>A0AAN6DHG9_PICAN</name>